<evidence type="ECO:0000313" key="1">
    <source>
        <dbReference type="EMBL" id="MTW33153.1"/>
    </source>
</evidence>
<gene>
    <name evidence="1" type="ORF">GM655_09970</name>
</gene>
<dbReference type="Proteomes" id="UP000735592">
    <property type="component" value="Unassembled WGS sequence"/>
</dbReference>
<organism evidence="1 2">
    <name type="scientific">Pseudoduganella danionis</name>
    <dbReference type="NCBI Taxonomy" id="1890295"/>
    <lineage>
        <taxon>Bacteria</taxon>
        <taxon>Pseudomonadati</taxon>
        <taxon>Pseudomonadota</taxon>
        <taxon>Betaproteobacteria</taxon>
        <taxon>Burkholderiales</taxon>
        <taxon>Oxalobacteraceae</taxon>
        <taxon>Telluria group</taxon>
        <taxon>Pseudoduganella</taxon>
    </lineage>
</organism>
<evidence type="ECO:0008006" key="3">
    <source>
        <dbReference type="Google" id="ProtNLM"/>
    </source>
</evidence>
<protein>
    <recommendedName>
        <fullName evidence="3">DNA-binding protein</fullName>
    </recommendedName>
</protein>
<proteinExistence type="predicted"/>
<sequence length="84" mass="9427">MNELQHAIKSATAAKRLQNFPPIDQENRSHVETACAAFHLMRQAQTLRAWACHENGPLRPVRINGRLAWKVDDIKRLVAEGSAA</sequence>
<evidence type="ECO:0000313" key="2">
    <source>
        <dbReference type="Proteomes" id="UP000735592"/>
    </source>
</evidence>
<dbReference type="EMBL" id="WNKW01000002">
    <property type="protein sequence ID" value="MTW33153.1"/>
    <property type="molecule type" value="Genomic_DNA"/>
</dbReference>
<accession>A0ABW9SLW9</accession>
<reference evidence="1 2" key="1">
    <citation type="submission" date="2019-11" db="EMBL/GenBank/DDBJ databases">
        <title>Type strains purchased from KCTC, JCM and DSMZ.</title>
        <authorList>
            <person name="Lu H."/>
        </authorList>
    </citation>
    <scope>NUCLEOTIDE SEQUENCE [LARGE SCALE GENOMIC DNA]</scope>
    <source>
        <strain evidence="1 2">DSM 103461</strain>
    </source>
</reference>
<keyword evidence="2" id="KW-1185">Reference proteome</keyword>
<name>A0ABW9SLW9_9BURK</name>
<comment type="caution">
    <text evidence="1">The sequence shown here is derived from an EMBL/GenBank/DDBJ whole genome shotgun (WGS) entry which is preliminary data.</text>
</comment>